<dbReference type="InterPro" id="IPR041186">
    <property type="entry name" value="DUF3823_C"/>
</dbReference>
<dbReference type="Proteomes" id="UP000198757">
    <property type="component" value="Unassembled WGS sequence"/>
</dbReference>
<feature type="chain" id="PRO_5011443432" description="DUF3823 domain-containing protein" evidence="1">
    <location>
        <begin position="24"/>
        <end position="237"/>
    </location>
</feature>
<dbReference type="InterPro" id="IPR024278">
    <property type="entry name" value="DUF3823_N"/>
</dbReference>
<dbReference type="AlphaFoldDB" id="A0A1G6TZG8"/>
<dbReference type="OrthoDB" id="1433240at2"/>
<dbReference type="STRING" id="1285928.SAMN04487894_10871"/>
<dbReference type="Pfam" id="PF18003">
    <property type="entry name" value="DUF3823_C"/>
    <property type="match status" value="1"/>
</dbReference>
<evidence type="ECO:0000259" key="2">
    <source>
        <dbReference type="Pfam" id="PF12866"/>
    </source>
</evidence>
<dbReference type="Gene3D" id="2.60.40.1120">
    <property type="entry name" value="Carboxypeptidase-like, regulatory domain"/>
    <property type="match status" value="1"/>
</dbReference>
<accession>A0A1G6TZG8</accession>
<evidence type="ECO:0000313" key="5">
    <source>
        <dbReference type="Proteomes" id="UP000198757"/>
    </source>
</evidence>
<dbReference type="Pfam" id="PF12866">
    <property type="entry name" value="DUF3823"/>
    <property type="match status" value="1"/>
</dbReference>
<name>A0A1G6TZG8_NIADE</name>
<proteinExistence type="predicted"/>
<sequence length="237" mass="25658">MNYIKFYSRLWMLCLTLVMASCAKDNYAPPSSAFTGRIVYQGTPLGTEDGQVYFELWQPGFGKSGSINVAVAQDGSYSAMLFNGSYKLVLPGGQGAFMGKNLSNGIPDTLQLDISGNKSLDLEVTPYYMIRNQQITASGKTITATCALEKIITDANAKNIERVSLYINKTQFVAASDTRKIANADLGGGAITDMNNISLSVAVPDIQPTQNYVFARIGVKIAGVEDMLYGPLQKITF</sequence>
<evidence type="ECO:0000256" key="1">
    <source>
        <dbReference type="SAM" id="SignalP"/>
    </source>
</evidence>
<organism evidence="4 5">
    <name type="scientific">Niabella drilacis (strain DSM 25811 / CCM 8410 / CCUG 62505 / LMG 26954 / E90)</name>
    <dbReference type="NCBI Taxonomy" id="1285928"/>
    <lineage>
        <taxon>Bacteria</taxon>
        <taxon>Pseudomonadati</taxon>
        <taxon>Bacteroidota</taxon>
        <taxon>Chitinophagia</taxon>
        <taxon>Chitinophagales</taxon>
        <taxon>Chitinophagaceae</taxon>
        <taxon>Niabella</taxon>
    </lineage>
</organism>
<feature type="signal peptide" evidence="1">
    <location>
        <begin position="1"/>
        <end position="23"/>
    </location>
</feature>
<evidence type="ECO:0000313" key="4">
    <source>
        <dbReference type="EMBL" id="SDD33747.1"/>
    </source>
</evidence>
<gene>
    <name evidence="4" type="ORF">SAMN04487894_10871</name>
</gene>
<evidence type="ECO:0000259" key="3">
    <source>
        <dbReference type="Pfam" id="PF18003"/>
    </source>
</evidence>
<keyword evidence="1" id="KW-0732">Signal</keyword>
<feature type="domain" description="DUF3823" evidence="3">
    <location>
        <begin position="128"/>
        <end position="234"/>
    </location>
</feature>
<evidence type="ECO:0008006" key="6">
    <source>
        <dbReference type="Google" id="ProtNLM"/>
    </source>
</evidence>
<dbReference type="RefSeq" id="WP_090390958.1">
    <property type="nucleotide sequence ID" value="NZ_FMZO01000008.1"/>
</dbReference>
<feature type="domain" description="DUF3823" evidence="2">
    <location>
        <begin position="32"/>
        <end position="125"/>
    </location>
</feature>
<keyword evidence="5" id="KW-1185">Reference proteome</keyword>
<dbReference type="PROSITE" id="PS51257">
    <property type="entry name" value="PROKAR_LIPOPROTEIN"/>
    <property type="match status" value="1"/>
</dbReference>
<dbReference type="EMBL" id="FMZO01000008">
    <property type="protein sequence ID" value="SDD33747.1"/>
    <property type="molecule type" value="Genomic_DNA"/>
</dbReference>
<protein>
    <recommendedName>
        <fullName evidence="6">DUF3823 domain-containing protein</fullName>
    </recommendedName>
</protein>
<reference evidence="5" key="1">
    <citation type="submission" date="2016-10" db="EMBL/GenBank/DDBJ databases">
        <authorList>
            <person name="Varghese N."/>
            <person name="Submissions S."/>
        </authorList>
    </citation>
    <scope>NUCLEOTIDE SEQUENCE [LARGE SCALE GENOMIC DNA]</scope>
    <source>
        <strain evidence="5">DSM 25811 / CCM 8410 / LMG 26954 / E90</strain>
    </source>
</reference>
<dbReference type="Gene3D" id="2.60.40.2060">
    <property type="match status" value="1"/>
</dbReference>